<sequence length="347" mass="39004">MDLLTREEEKQFSREWEILTTESSEGTEDNTRQRSISPQTTALEPVQVDVVQRREKPKRRLAKRRKVVNDDEGDLALEVTRTEIEVDVIRQSRTRARPKKRANQGLVAAEMSDSSVEKTVASLVSTPEVAVGESTHSVNVEGPSGVLIEVVADAPAEPLKEGTEMLVAQVARTVVEAAYITLPSSPVEDLEETCGGLRISNENVQKVTVDLLARLEKFREAYDEAVKRSEQLIVTAEKRERNHVEEVAKLKTRRAEELRIAEELRGKIAEAKTAEEDLHCKISEIDGKCDAEFRRAEELSASLAEGVRKHEEELANWAKKLADCESAMSLEAECKLKFESECRRLRE</sequence>
<evidence type="ECO:0000313" key="3">
    <source>
        <dbReference type="Proteomes" id="UP000077202"/>
    </source>
</evidence>
<dbReference type="AlphaFoldDB" id="A0A176VDY1"/>
<gene>
    <name evidence="2" type="ORF">AXG93_2839s1050</name>
</gene>
<feature type="compositionally biased region" description="Basic and acidic residues" evidence="1">
    <location>
        <begin position="1"/>
        <end position="17"/>
    </location>
</feature>
<organism evidence="2 3">
    <name type="scientific">Marchantia polymorpha subsp. ruderalis</name>
    <dbReference type="NCBI Taxonomy" id="1480154"/>
    <lineage>
        <taxon>Eukaryota</taxon>
        <taxon>Viridiplantae</taxon>
        <taxon>Streptophyta</taxon>
        <taxon>Embryophyta</taxon>
        <taxon>Marchantiophyta</taxon>
        <taxon>Marchantiopsida</taxon>
        <taxon>Marchantiidae</taxon>
        <taxon>Marchantiales</taxon>
        <taxon>Marchantiaceae</taxon>
        <taxon>Marchantia</taxon>
    </lineage>
</organism>
<dbReference type="Proteomes" id="UP000077202">
    <property type="component" value="Unassembled WGS sequence"/>
</dbReference>
<evidence type="ECO:0000313" key="2">
    <source>
        <dbReference type="EMBL" id="OAE19010.1"/>
    </source>
</evidence>
<evidence type="ECO:0000256" key="1">
    <source>
        <dbReference type="SAM" id="MobiDB-lite"/>
    </source>
</evidence>
<comment type="caution">
    <text evidence="2">The sequence shown here is derived from an EMBL/GenBank/DDBJ whole genome shotgun (WGS) entry which is preliminary data.</text>
</comment>
<proteinExistence type="predicted"/>
<name>A0A176VDY1_MARPO</name>
<feature type="compositionally biased region" description="Polar residues" evidence="1">
    <location>
        <begin position="33"/>
        <end position="42"/>
    </location>
</feature>
<dbReference type="EMBL" id="LVLJ01003949">
    <property type="protein sequence ID" value="OAE19010.1"/>
    <property type="molecule type" value="Genomic_DNA"/>
</dbReference>
<feature type="region of interest" description="Disordered" evidence="1">
    <location>
        <begin position="1"/>
        <end position="45"/>
    </location>
</feature>
<protein>
    <submittedName>
        <fullName evidence="2">Uncharacterized protein</fullName>
    </submittedName>
</protein>
<accession>A0A176VDY1</accession>
<keyword evidence="3" id="KW-1185">Reference proteome</keyword>
<reference evidence="2" key="1">
    <citation type="submission" date="2016-03" db="EMBL/GenBank/DDBJ databases">
        <title>Mechanisms controlling the formation of the plant cell surface in tip-growing cells are functionally conserved among land plants.</title>
        <authorList>
            <person name="Honkanen S."/>
            <person name="Jones V.A."/>
            <person name="Morieri G."/>
            <person name="Champion C."/>
            <person name="Hetherington A.J."/>
            <person name="Kelly S."/>
            <person name="Saint-Marcoux D."/>
            <person name="Proust H."/>
            <person name="Prescott H."/>
            <person name="Dolan L."/>
        </authorList>
    </citation>
    <scope>NUCLEOTIDE SEQUENCE [LARGE SCALE GENOMIC DNA]</scope>
    <source>
        <tissue evidence="2">Whole gametophyte</tissue>
    </source>
</reference>